<comment type="caution">
    <text evidence="1">The sequence shown here is derived from an EMBL/GenBank/DDBJ whole genome shotgun (WGS) entry which is preliminary data.</text>
</comment>
<name>A0A6G4UDR8_9ACTN</name>
<dbReference type="EMBL" id="JAAKZV010000347">
    <property type="protein sequence ID" value="NGN69816.1"/>
    <property type="molecule type" value="Genomic_DNA"/>
</dbReference>
<dbReference type="Pfam" id="PF02654">
    <property type="entry name" value="CobS"/>
    <property type="match status" value="1"/>
</dbReference>
<feature type="non-terminal residue" evidence="1">
    <location>
        <position position="1"/>
    </location>
</feature>
<dbReference type="Proteomes" id="UP000481583">
    <property type="component" value="Unassembled WGS sequence"/>
</dbReference>
<dbReference type="InterPro" id="IPR003805">
    <property type="entry name" value="CobS"/>
</dbReference>
<accession>A0A6G4UDR8</accession>
<evidence type="ECO:0000313" key="1">
    <source>
        <dbReference type="EMBL" id="NGN69816.1"/>
    </source>
</evidence>
<dbReference type="AlphaFoldDB" id="A0A6G4UDR8"/>
<reference evidence="1 2" key="1">
    <citation type="submission" date="2020-02" db="EMBL/GenBank/DDBJ databases">
        <title>Whole-genome analyses of novel actinobacteria.</title>
        <authorList>
            <person name="Sahin N."/>
        </authorList>
    </citation>
    <scope>NUCLEOTIDE SEQUENCE [LARGE SCALE GENOMIC DNA]</scope>
    <source>
        <strain evidence="1 2">A7024</strain>
    </source>
</reference>
<gene>
    <name evidence="1" type="ORF">G5C51_38750</name>
</gene>
<dbReference type="GO" id="GO:0008818">
    <property type="term" value="F:cobalamin 5'-phosphate synthase activity"/>
    <property type="evidence" value="ECO:0007669"/>
    <property type="project" value="InterPro"/>
</dbReference>
<proteinExistence type="predicted"/>
<protein>
    <submittedName>
        <fullName evidence="1">Adenosylcobinamide-GDP ribazoletransferase</fullName>
    </submittedName>
</protein>
<dbReference type="GO" id="GO:0051073">
    <property type="term" value="F:adenosylcobinamide-GDP ribazoletransferase activity"/>
    <property type="evidence" value="ECO:0007669"/>
    <property type="project" value="InterPro"/>
</dbReference>
<dbReference type="UniPathway" id="UPA00148">
    <property type="reaction ID" value="UER00238"/>
</dbReference>
<dbReference type="GO" id="GO:0009236">
    <property type="term" value="P:cobalamin biosynthetic process"/>
    <property type="evidence" value="ECO:0007669"/>
    <property type="project" value="UniProtKB-UniPathway"/>
</dbReference>
<keyword evidence="2" id="KW-1185">Reference proteome</keyword>
<keyword evidence="1" id="KW-0808">Transferase</keyword>
<sequence>ETASAVVLALTAAELLLRHCVRRLGGVTGDVFGALAETAAVTVLVVLSLG</sequence>
<evidence type="ECO:0000313" key="2">
    <source>
        <dbReference type="Proteomes" id="UP000481583"/>
    </source>
</evidence>
<organism evidence="1 2">
    <name type="scientific">Streptomyces coryli</name>
    <dbReference type="NCBI Taxonomy" id="1128680"/>
    <lineage>
        <taxon>Bacteria</taxon>
        <taxon>Bacillati</taxon>
        <taxon>Actinomycetota</taxon>
        <taxon>Actinomycetes</taxon>
        <taxon>Kitasatosporales</taxon>
        <taxon>Streptomycetaceae</taxon>
        <taxon>Streptomyces</taxon>
    </lineage>
</organism>